<sequence>MASTGNGHSLQYPALSICPPSTGSLRKNFPVPAFTELPDSDDEATSKTSEDIQKRSMKHKIVRSPFQNVSLMIWLGKSQLVEDFLRAVGLQTQREKSLGKDARITFFRRRHEASWATSARGKGTSFTAEMPAGSSVKLGAPQYDPRVWRLFIDSCKRFFEVCAPPQREPVRLKSLLRTPQLSKRNMKQ</sequence>
<evidence type="ECO:0000313" key="2">
    <source>
        <dbReference type="EMBL" id="KAG0726390.1"/>
    </source>
</evidence>
<organism evidence="2 3">
    <name type="scientific">Chionoecetes opilio</name>
    <name type="common">Atlantic snow crab</name>
    <name type="synonym">Cancer opilio</name>
    <dbReference type="NCBI Taxonomy" id="41210"/>
    <lineage>
        <taxon>Eukaryota</taxon>
        <taxon>Metazoa</taxon>
        <taxon>Ecdysozoa</taxon>
        <taxon>Arthropoda</taxon>
        <taxon>Crustacea</taxon>
        <taxon>Multicrustacea</taxon>
        <taxon>Malacostraca</taxon>
        <taxon>Eumalacostraca</taxon>
        <taxon>Eucarida</taxon>
        <taxon>Decapoda</taxon>
        <taxon>Pleocyemata</taxon>
        <taxon>Brachyura</taxon>
        <taxon>Eubrachyura</taxon>
        <taxon>Majoidea</taxon>
        <taxon>Majidae</taxon>
        <taxon>Chionoecetes</taxon>
    </lineage>
</organism>
<accession>A0A8J5D2L2</accession>
<feature type="region of interest" description="Disordered" evidence="1">
    <location>
        <begin position="35"/>
        <end position="56"/>
    </location>
</feature>
<keyword evidence="3" id="KW-1185">Reference proteome</keyword>
<reference evidence="2" key="1">
    <citation type="submission" date="2020-07" db="EMBL/GenBank/DDBJ databases">
        <title>The High-quality genome of the commercially important snow crab, Chionoecetes opilio.</title>
        <authorList>
            <person name="Jeong J.-H."/>
            <person name="Ryu S."/>
        </authorList>
    </citation>
    <scope>NUCLEOTIDE SEQUENCE</scope>
    <source>
        <strain evidence="2">MADBK_172401_WGS</strain>
        <tissue evidence="2">Digestive gland</tissue>
    </source>
</reference>
<feature type="compositionally biased region" description="Basic and acidic residues" evidence="1">
    <location>
        <begin position="44"/>
        <end position="54"/>
    </location>
</feature>
<dbReference type="AlphaFoldDB" id="A0A8J5D2L2"/>
<comment type="caution">
    <text evidence="2">The sequence shown here is derived from an EMBL/GenBank/DDBJ whole genome shotgun (WGS) entry which is preliminary data.</text>
</comment>
<dbReference type="Proteomes" id="UP000770661">
    <property type="component" value="Unassembled WGS sequence"/>
</dbReference>
<evidence type="ECO:0000256" key="1">
    <source>
        <dbReference type="SAM" id="MobiDB-lite"/>
    </source>
</evidence>
<name>A0A8J5D2L2_CHIOP</name>
<proteinExistence type="predicted"/>
<protein>
    <submittedName>
        <fullName evidence="2">Uncharacterized protein</fullName>
    </submittedName>
</protein>
<evidence type="ECO:0000313" key="3">
    <source>
        <dbReference type="Proteomes" id="UP000770661"/>
    </source>
</evidence>
<dbReference type="EMBL" id="JACEEZ010004469">
    <property type="protein sequence ID" value="KAG0726390.1"/>
    <property type="molecule type" value="Genomic_DNA"/>
</dbReference>
<gene>
    <name evidence="2" type="ORF">GWK47_036694</name>
</gene>